<evidence type="ECO:0000256" key="4">
    <source>
        <dbReference type="ARBA" id="ARBA00022490"/>
    </source>
</evidence>
<keyword evidence="7" id="KW-0560">Oxidoreductase</keyword>
<name>A0ABT2C219_9BURK</name>
<gene>
    <name evidence="11" type="ORF">NX786_18020</name>
</gene>
<dbReference type="Gene3D" id="3.50.50.60">
    <property type="entry name" value="FAD/NAD(P)-binding domain"/>
    <property type="match status" value="2"/>
</dbReference>
<dbReference type="Pfam" id="PF07992">
    <property type="entry name" value="Pyr_redox_2"/>
    <property type="match status" value="1"/>
</dbReference>
<dbReference type="Pfam" id="PF18113">
    <property type="entry name" value="Rbx_binding"/>
    <property type="match status" value="1"/>
</dbReference>
<dbReference type="InterPro" id="IPR050260">
    <property type="entry name" value="FAD-bd_OxRdtase"/>
</dbReference>
<dbReference type="PRINTS" id="PR00411">
    <property type="entry name" value="PNDRDTASEI"/>
</dbReference>
<evidence type="ECO:0000256" key="6">
    <source>
        <dbReference type="ARBA" id="ARBA00022827"/>
    </source>
</evidence>
<sequence>MLATETMNPVIIIGAGLAGYTVAREFRKLDKLTPLVIVTKDSGGFYSKPMLSNAFAQRKTPQQLVTQTAEQMSGQIAGAVLSGTTVLRIDPENRRVHTDKGVLAYRDLIIAAGAEPVRLPIPGNAAAAVLSVNHVDDYAIFHARVGLPEHAPATRVAILGAGLIGCEFADDISSAGHAVTLIDPNSMPLASIAPPVLSRGLQQALIDKGVAMRLGTTAASIDHGNNATHITLSDGSVVEADLVLSAVGLRPNCTLASTAGLTIDRGIVVNALGLSSDAHIYALGDCAQYTVGEAGATHTMPYIAPLMSAARAIARTLAGTPTPVDLKPTPVLVKTPSFPIALVPPPPDALAGGAWVDAVVDQRMISRFYDATGVMVGFGVAPQDAAIRNTLMTSLGATLVPC</sequence>
<proteinExistence type="inferred from homology"/>
<comment type="caution">
    <text evidence="11">The sequence shown here is derived from an EMBL/GenBank/DDBJ whole genome shotgun (WGS) entry which is preliminary data.</text>
</comment>
<dbReference type="SUPFAM" id="SSF51905">
    <property type="entry name" value="FAD/NAD(P)-binding domain"/>
    <property type="match status" value="1"/>
</dbReference>
<dbReference type="InterPro" id="IPR041364">
    <property type="entry name" value="Rbx-bd"/>
</dbReference>
<evidence type="ECO:0000256" key="5">
    <source>
        <dbReference type="ARBA" id="ARBA00022630"/>
    </source>
</evidence>
<reference evidence="11" key="1">
    <citation type="submission" date="2022-08" db="EMBL/GenBank/DDBJ databases">
        <title>Reclassification of Massilia species as members of the genera Telluria, Duganella, Pseudoduganella, Mokoshia gen. nov. and Zemynaea gen. nov. using orthogonal and non-orthogonal genome-based approaches.</title>
        <authorList>
            <person name="Bowman J.P."/>
        </authorList>
    </citation>
    <scope>NUCLEOTIDE SEQUENCE</scope>
    <source>
        <strain evidence="11">LMG 11547</strain>
    </source>
</reference>
<dbReference type="Proteomes" id="UP001165263">
    <property type="component" value="Unassembled WGS sequence"/>
</dbReference>
<dbReference type="RefSeq" id="WP_259450313.1">
    <property type="nucleotide sequence ID" value="NZ_JANUHC010000006.1"/>
</dbReference>
<protein>
    <submittedName>
        <fullName evidence="11">FAD-dependent oxidoreductase</fullName>
    </submittedName>
</protein>
<keyword evidence="8" id="KW-0520">NAD</keyword>
<feature type="domain" description="FAD/NAD(P)-binding" evidence="9">
    <location>
        <begin position="10"/>
        <end position="290"/>
    </location>
</feature>
<keyword evidence="4" id="KW-0963">Cytoplasm</keyword>
<dbReference type="InterPro" id="IPR023753">
    <property type="entry name" value="FAD/NAD-binding_dom"/>
</dbReference>
<feature type="domain" description="Rubredoxin binding" evidence="10">
    <location>
        <begin position="323"/>
        <end position="393"/>
    </location>
</feature>
<evidence type="ECO:0000313" key="11">
    <source>
        <dbReference type="EMBL" id="MCS0631232.1"/>
    </source>
</evidence>
<organism evidence="11 12">
    <name type="scientific">Telluria mixta</name>
    <dbReference type="NCBI Taxonomy" id="34071"/>
    <lineage>
        <taxon>Bacteria</taxon>
        <taxon>Pseudomonadati</taxon>
        <taxon>Pseudomonadota</taxon>
        <taxon>Betaproteobacteria</taxon>
        <taxon>Burkholderiales</taxon>
        <taxon>Oxalobacteraceae</taxon>
        <taxon>Telluria group</taxon>
        <taxon>Telluria</taxon>
    </lineage>
</organism>
<evidence type="ECO:0000259" key="9">
    <source>
        <dbReference type="Pfam" id="PF07992"/>
    </source>
</evidence>
<evidence type="ECO:0000256" key="3">
    <source>
        <dbReference type="ARBA" id="ARBA00006442"/>
    </source>
</evidence>
<keyword evidence="5" id="KW-0285">Flavoprotein</keyword>
<dbReference type="Gene3D" id="3.30.390.120">
    <property type="match status" value="1"/>
</dbReference>
<evidence type="ECO:0000313" key="12">
    <source>
        <dbReference type="Proteomes" id="UP001165263"/>
    </source>
</evidence>
<dbReference type="PRINTS" id="PR00368">
    <property type="entry name" value="FADPNR"/>
</dbReference>
<evidence type="ECO:0000256" key="8">
    <source>
        <dbReference type="ARBA" id="ARBA00023027"/>
    </source>
</evidence>
<evidence type="ECO:0000256" key="1">
    <source>
        <dbReference type="ARBA" id="ARBA00001974"/>
    </source>
</evidence>
<dbReference type="PANTHER" id="PTHR43429">
    <property type="entry name" value="PYRIDINE NUCLEOTIDE-DISULFIDE OXIDOREDUCTASE DOMAIN-CONTAINING"/>
    <property type="match status" value="1"/>
</dbReference>
<evidence type="ECO:0000256" key="7">
    <source>
        <dbReference type="ARBA" id="ARBA00023002"/>
    </source>
</evidence>
<dbReference type="EMBL" id="JANUHC010000006">
    <property type="protein sequence ID" value="MCS0631232.1"/>
    <property type="molecule type" value="Genomic_DNA"/>
</dbReference>
<comment type="cofactor">
    <cofactor evidence="1">
        <name>FAD</name>
        <dbReference type="ChEBI" id="CHEBI:57692"/>
    </cofactor>
</comment>
<comment type="subcellular location">
    <subcellularLocation>
        <location evidence="2">Cytoplasm</location>
    </subcellularLocation>
</comment>
<keyword evidence="12" id="KW-1185">Reference proteome</keyword>
<dbReference type="InterPro" id="IPR036188">
    <property type="entry name" value="FAD/NAD-bd_sf"/>
</dbReference>
<dbReference type="PANTHER" id="PTHR43429:SF3">
    <property type="entry name" value="NITRITE REDUCTASE [NAD(P)H]"/>
    <property type="match status" value="1"/>
</dbReference>
<comment type="similarity">
    <text evidence="3">Belongs to the FAD-dependent oxidoreductase family.</text>
</comment>
<evidence type="ECO:0000259" key="10">
    <source>
        <dbReference type="Pfam" id="PF18113"/>
    </source>
</evidence>
<evidence type="ECO:0000256" key="2">
    <source>
        <dbReference type="ARBA" id="ARBA00004496"/>
    </source>
</evidence>
<keyword evidence="6" id="KW-0274">FAD</keyword>
<accession>A0ABT2C219</accession>